<dbReference type="InterPro" id="IPR000835">
    <property type="entry name" value="HTH_MarR-typ"/>
</dbReference>
<dbReference type="Gene3D" id="1.10.10.10">
    <property type="entry name" value="Winged helix-like DNA-binding domain superfamily/Winged helix DNA-binding domain"/>
    <property type="match status" value="1"/>
</dbReference>
<keyword evidence="1" id="KW-0805">Transcription regulation</keyword>
<dbReference type="RefSeq" id="WP_120190956.1">
    <property type="nucleotide sequence ID" value="NZ_MCHY01000011.1"/>
</dbReference>
<dbReference type="PANTHER" id="PTHR42756:SF1">
    <property type="entry name" value="TRANSCRIPTIONAL REPRESSOR OF EMRAB OPERON"/>
    <property type="match status" value="1"/>
</dbReference>
<evidence type="ECO:0000259" key="4">
    <source>
        <dbReference type="PROSITE" id="PS50995"/>
    </source>
</evidence>
<feature type="domain" description="HTH marR-type" evidence="4">
    <location>
        <begin position="8"/>
        <end position="139"/>
    </location>
</feature>
<reference evidence="5 6" key="1">
    <citation type="submission" date="2016-08" db="EMBL/GenBank/DDBJ databases">
        <title>Novel Firmicute Genomes.</title>
        <authorList>
            <person name="Poppleton D.I."/>
            <person name="Gribaldo S."/>
        </authorList>
    </citation>
    <scope>NUCLEOTIDE SEQUENCE [LARGE SCALE GENOMIC DNA]</scope>
    <source>
        <strain evidence="5 6">RAOx-1</strain>
    </source>
</reference>
<dbReference type="InterPro" id="IPR036388">
    <property type="entry name" value="WH-like_DNA-bd_sf"/>
</dbReference>
<evidence type="ECO:0000313" key="6">
    <source>
        <dbReference type="Proteomes" id="UP000284219"/>
    </source>
</evidence>
<organism evidence="5 6">
    <name type="scientific">Ammoniphilus oxalaticus</name>
    <dbReference type="NCBI Taxonomy" id="66863"/>
    <lineage>
        <taxon>Bacteria</taxon>
        <taxon>Bacillati</taxon>
        <taxon>Bacillota</taxon>
        <taxon>Bacilli</taxon>
        <taxon>Bacillales</taxon>
        <taxon>Paenibacillaceae</taxon>
        <taxon>Aneurinibacillus group</taxon>
        <taxon>Ammoniphilus</taxon>
    </lineage>
</organism>
<dbReference type="PRINTS" id="PR00598">
    <property type="entry name" value="HTHMARR"/>
</dbReference>
<comment type="caution">
    <text evidence="5">The sequence shown here is derived from an EMBL/GenBank/DDBJ whole genome shotgun (WGS) entry which is preliminary data.</text>
</comment>
<name>A0A419SET5_9BACL</name>
<evidence type="ECO:0000256" key="2">
    <source>
        <dbReference type="ARBA" id="ARBA00023125"/>
    </source>
</evidence>
<sequence>MKHFQSTIEKLEQAFVTFMRHLGPKLSEDAESGLTGAQFYILHLLSQKEKFRVTEIANKMCVKTSAVTVMVERLHKNDWVARSRDEKDRRVVWIGLTDSGKEVLANAQKRRFKILAEYLQHLDPNELDHLLHIYEKLGQIAQKMDEA</sequence>
<dbReference type="SUPFAM" id="SSF46785">
    <property type="entry name" value="Winged helix' DNA-binding domain"/>
    <property type="match status" value="1"/>
</dbReference>
<protein>
    <submittedName>
        <fullName evidence="5">MarR family transcriptional regulator</fullName>
    </submittedName>
</protein>
<dbReference type="SMART" id="SM00347">
    <property type="entry name" value="HTH_MARR"/>
    <property type="match status" value="1"/>
</dbReference>
<keyword evidence="3" id="KW-0804">Transcription</keyword>
<evidence type="ECO:0000313" key="5">
    <source>
        <dbReference type="EMBL" id="RKD21839.1"/>
    </source>
</evidence>
<dbReference type="PANTHER" id="PTHR42756">
    <property type="entry name" value="TRANSCRIPTIONAL REGULATOR, MARR"/>
    <property type="match status" value="1"/>
</dbReference>
<dbReference type="CDD" id="cd00037">
    <property type="entry name" value="CLECT"/>
    <property type="match status" value="1"/>
</dbReference>
<dbReference type="InterPro" id="IPR036390">
    <property type="entry name" value="WH_DNA-bd_sf"/>
</dbReference>
<dbReference type="GO" id="GO:0003700">
    <property type="term" value="F:DNA-binding transcription factor activity"/>
    <property type="evidence" value="ECO:0007669"/>
    <property type="project" value="InterPro"/>
</dbReference>
<dbReference type="EMBL" id="MCHY01000011">
    <property type="protein sequence ID" value="RKD21839.1"/>
    <property type="molecule type" value="Genomic_DNA"/>
</dbReference>
<evidence type="ECO:0000256" key="1">
    <source>
        <dbReference type="ARBA" id="ARBA00023015"/>
    </source>
</evidence>
<dbReference type="AlphaFoldDB" id="A0A419SET5"/>
<dbReference type="GO" id="GO:0003677">
    <property type="term" value="F:DNA binding"/>
    <property type="evidence" value="ECO:0007669"/>
    <property type="project" value="UniProtKB-KW"/>
</dbReference>
<keyword evidence="2" id="KW-0238">DNA-binding</keyword>
<keyword evidence="6" id="KW-1185">Reference proteome</keyword>
<evidence type="ECO:0000256" key="3">
    <source>
        <dbReference type="ARBA" id="ARBA00023163"/>
    </source>
</evidence>
<dbReference type="Proteomes" id="UP000284219">
    <property type="component" value="Unassembled WGS sequence"/>
</dbReference>
<accession>A0A419SET5</accession>
<dbReference type="PROSITE" id="PS50995">
    <property type="entry name" value="HTH_MARR_2"/>
    <property type="match status" value="1"/>
</dbReference>
<proteinExistence type="predicted"/>
<gene>
    <name evidence="5" type="ORF">BEP19_14610</name>
</gene>
<dbReference type="Pfam" id="PF01047">
    <property type="entry name" value="MarR"/>
    <property type="match status" value="1"/>
</dbReference>
<dbReference type="OrthoDB" id="327696at2"/>